<evidence type="ECO:0000313" key="1">
    <source>
        <dbReference type="EMBL" id="AAZ55935.1"/>
    </source>
</evidence>
<dbReference type="Pfam" id="PF13374">
    <property type="entry name" value="TPR_10"/>
    <property type="match status" value="1"/>
</dbReference>
<dbReference type="STRING" id="269800.Tfu_1902"/>
<dbReference type="InterPro" id="IPR011990">
    <property type="entry name" value="TPR-like_helical_dom_sf"/>
</dbReference>
<dbReference type="eggNOG" id="COG0457">
    <property type="taxonomic scope" value="Bacteria"/>
</dbReference>
<name>Q47NN4_THEFY</name>
<dbReference type="PANTHER" id="PTHR46082">
    <property type="entry name" value="ATP/GTP-BINDING PROTEIN-RELATED"/>
    <property type="match status" value="1"/>
</dbReference>
<dbReference type="Pfam" id="PF13424">
    <property type="entry name" value="TPR_12"/>
    <property type="match status" value="2"/>
</dbReference>
<dbReference type="Gene3D" id="1.25.40.10">
    <property type="entry name" value="Tetratricopeptide repeat domain"/>
    <property type="match status" value="2"/>
</dbReference>
<gene>
    <name evidence="1" type="ordered locus">Tfu_1902</name>
</gene>
<dbReference type="InterPro" id="IPR053137">
    <property type="entry name" value="NLR-like"/>
</dbReference>
<dbReference type="PANTHER" id="PTHR46082:SF6">
    <property type="entry name" value="AAA+ ATPASE DOMAIN-CONTAINING PROTEIN-RELATED"/>
    <property type="match status" value="1"/>
</dbReference>
<dbReference type="AlphaFoldDB" id="Q47NN4"/>
<organism evidence="1">
    <name type="scientific">Thermobifida fusca (strain YX)</name>
    <dbReference type="NCBI Taxonomy" id="269800"/>
    <lineage>
        <taxon>Bacteria</taxon>
        <taxon>Bacillati</taxon>
        <taxon>Actinomycetota</taxon>
        <taxon>Actinomycetes</taxon>
        <taxon>Streptosporangiales</taxon>
        <taxon>Nocardiopsidaceae</taxon>
        <taxon>Thermobifida</taxon>
    </lineage>
</organism>
<protein>
    <recommendedName>
        <fullName evidence="2">Tetratricopeptide repeat protein</fullName>
    </recommendedName>
</protein>
<proteinExistence type="predicted"/>
<evidence type="ECO:0008006" key="2">
    <source>
        <dbReference type="Google" id="ProtNLM"/>
    </source>
</evidence>
<dbReference type="HOGENOM" id="CLU_833755_0_0_11"/>
<accession>Q47NN4</accession>
<dbReference type="EMBL" id="CP000088">
    <property type="protein sequence ID" value="AAZ55935.1"/>
    <property type="molecule type" value="Genomic_DNA"/>
</dbReference>
<dbReference type="KEGG" id="tfu:Tfu_1902"/>
<reference evidence="1" key="1">
    <citation type="submission" date="2005-07" db="EMBL/GenBank/DDBJ databases">
        <title>Complete sequence of Thermobifida fusca YX.</title>
        <authorList>
            <consortium name="US DOE Joint Genome Institute"/>
            <person name="Copeland A."/>
            <person name="Lucas S."/>
            <person name="Lapidus A."/>
            <person name="Barry K."/>
            <person name="Detter J.C."/>
            <person name="Glavina T."/>
            <person name="Hammon N."/>
            <person name="Israni S."/>
            <person name="Pitluck S."/>
            <person name="Di Bartolo G."/>
            <person name="Chain P."/>
            <person name="Schmutz J."/>
            <person name="Larimer F."/>
            <person name="Land M."/>
            <person name="Lykidis A."/>
            <person name="Richardson P."/>
        </authorList>
    </citation>
    <scope>NUCLEOTIDE SEQUENCE</scope>
    <source>
        <strain evidence="1">YX</strain>
    </source>
</reference>
<sequence>MSVLELKRNIRTVLSRLASLVFSWFSAVRRAVSCGSPTAPPGLPAGGEDIDAAEQTAALERVLTECAQRHGEEHPDTIAARNNLAGRYAATGRRDIAVTEFERALSDAVRTLGEHHVLAEVVRENLAVCHEDADRFGDAAHHWQQLVAQRAARLGRHHPDTLLARARLAVACRRAGRLREAADHYRDVLQHSAAFSAEDVEAWRLGLARTLRRMGQDDECRAQLRLVVAQRRLRLGVRHPRTLAVHYQLGLSYARSGRPEEAVRVLREVYRHCLAAVGDPEVRRLALQVRRELAAAYRAAGRPQAVAALR</sequence>
<dbReference type="SUPFAM" id="SSF48452">
    <property type="entry name" value="TPR-like"/>
    <property type="match status" value="2"/>
</dbReference>